<gene>
    <name evidence="9" type="ORF">BpHYR1_041188</name>
</gene>
<dbReference type="PANTHER" id="PTHR10259:SF11">
    <property type="entry name" value="THIOPURINE S-METHYLTRANSFERASE"/>
    <property type="match status" value="1"/>
</dbReference>
<dbReference type="GO" id="GO:0005737">
    <property type="term" value="C:cytoplasm"/>
    <property type="evidence" value="ECO:0007669"/>
    <property type="project" value="UniProtKB-SubCell"/>
</dbReference>
<evidence type="ECO:0000256" key="8">
    <source>
        <dbReference type="ARBA" id="ARBA00022691"/>
    </source>
</evidence>
<dbReference type="EC" id="2.1.1.67" evidence="4"/>
<evidence type="ECO:0000256" key="6">
    <source>
        <dbReference type="ARBA" id="ARBA00022603"/>
    </source>
</evidence>
<keyword evidence="10" id="KW-1185">Reference proteome</keyword>
<dbReference type="EMBL" id="REGN01002626">
    <property type="protein sequence ID" value="RNA26973.1"/>
    <property type="molecule type" value="Genomic_DNA"/>
</dbReference>
<dbReference type="GO" id="GO:0008119">
    <property type="term" value="F:thiopurine S-methyltransferase activity"/>
    <property type="evidence" value="ECO:0007669"/>
    <property type="project" value="UniProtKB-EC"/>
</dbReference>
<keyword evidence="7 9" id="KW-0808">Transferase</keyword>
<dbReference type="GO" id="GO:0032259">
    <property type="term" value="P:methylation"/>
    <property type="evidence" value="ECO:0007669"/>
    <property type="project" value="UniProtKB-KW"/>
</dbReference>
<keyword evidence="5" id="KW-0963">Cytoplasm</keyword>
<evidence type="ECO:0000313" key="9">
    <source>
        <dbReference type="EMBL" id="RNA26973.1"/>
    </source>
</evidence>
<evidence type="ECO:0000256" key="2">
    <source>
        <dbReference type="ARBA" id="ARBA00004496"/>
    </source>
</evidence>
<accession>A0A3M7RTT4</accession>
<organism evidence="9 10">
    <name type="scientific">Brachionus plicatilis</name>
    <name type="common">Marine rotifer</name>
    <name type="synonym">Brachionus muelleri</name>
    <dbReference type="NCBI Taxonomy" id="10195"/>
    <lineage>
        <taxon>Eukaryota</taxon>
        <taxon>Metazoa</taxon>
        <taxon>Spiralia</taxon>
        <taxon>Gnathifera</taxon>
        <taxon>Rotifera</taxon>
        <taxon>Eurotatoria</taxon>
        <taxon>Monogononta</taxon>
        <taxon>Pseudotrocha</taxon>
        <taxon>Ploima</taxon>
        <taxon>Brachionidae</taxon>
        <taxon>Brachionus</taxon>
    </lineage>
</organism>
<dbReference type="AlphaFoldDB" id="A0A3M7RTT4"/>
<dbReference type="InterPro" id="IPR008854">
    <property type="entry name" value="TPMT"/>
</dbReference>
<dbReference type="SUPFAM" id="SSF53335">
    <property type="entry name" value="S-adenosyl-L-methionine-dependent methyltransferases"/>
    <property type="match status" value="2"/>
</dbReference>
<keyword evidence="6 9" id="KW-0489">Methyltransferase</keyword>
<name>A0A3M7RTT4_BRAPC</name>
<evidence type="ECO:0000256" key="5">
    <source>
        <dbReference type="ARBA" id="ARBA00022490"/>
    </source>
</evidence>
<evidence type="ECO:0000256" key="4">
    <source>
        <dbReference type="ARBA" id="ARBA00011905"/>
    </source>
</evidence>
<dbReference type="FunFam" id="3.40.50.150:FF:000101">
    <property type="entry name" value="Thiopurine S-methyltransferase"/>
    <property type="match status" value="1"/>
</dbReference>
<evidence type="ECO:0000256" key="1">
    <source>
        <dbReference type="ARBA" id="ARBA00000903"/>
    </source>
</evidence>
<evidence type="ECO:0000313" key="10">
    <source>
        <dbReference type="Proteomes" id="UP000276133"/>
    </source>
</evidence>
<reference evidence="9 10" key="1">
    <citation type="journal article" date="2018" name="Sci. Rep.">
        <title>Genomic signatures of local adaptation to the degree of environmental predictability in rotifers.</title>
        <authorList>
            <person name="Franch-Gras L."/>
            <person name="Hahn C."/>
            <person name="Garcia-Roger E.M."/>
            <person name="Carmona M.J."/>
            <person name="Serra M."/>
            <person name="Gomez A."/>
        </authorList>
    </citation>
    <scope>NUCLEOTIDE SEQUENCE [LARGE SCALE GENOMIC DNA]</scope>
    <source>
        <strain evidence="9">HYR1</strain>
    </source>
</reference>
<proteinExistence type="inferred from homology"/>
<protein>
    <recommendedName>
        <fullName evidence="4">thiopurine S-methyltransferase</fullName>
        <ecNumber evidence="4">2.1.1.67</ecNumber>
    </recommendedName>
</protein>
<keyword evidence="8" id="KW-0949">S-adenosyl-L-methionine</keyword>
<comment type="caution">
    <text evidence="9">The sequence shown here is derived from an EMBL/GenBank/DDBJ whole genome shotgun (WGS) entry which is preliminary data.</text>
</comment>
<dbReference type="PANTHER" id="PTHR10259">
    <property type="entry name" value="THIOPURINE S-METHYLTRANSFERASE"/>
    <property type="match status" value="1"/>
</dbReference>
<dbReference type="Pfam" id="PF05724">
    <property type="entry name" value="TPMT"/>
    <property type="match status" value="2"/>
</dbReference>
<comment type="subcellular location">
    <subcellularLocation>
        <location evidence="2">Cytoplasm</location>
    </subcellularLocation>
</comment>
<sequence length="411" mass="48257">MSQGLEPTITKLEQWTDKWQNNQIAFHQMSNHPFLVNNLKKLTTTSDEKIRILFPLCGKAVDMAWQSENGQIKIYNGDFFKFSIDLEKPFECVWDRGAYVALFYELRIKYIEHIKKILDKKAKYLMEVFDYDQHLYPGPPFSIPIEEIRQFFGLQFQVEFIESRLFNPFGNLLVKDKHPKMSSSVSKETGIEYWNQSWIKNEIFFHKNENNAYLVKHLNRMIGNKQKSRIFFPLSGKAVDMAWLASLGHEVVGVEFVQMACEQFFSENNIKFTVKDLGDLKLFSSEDGRIKIYNGDFFKFNTKLEKPFECVWDRGAYGALHYDLRAQYAAHIRTLLDRNVHYLLVVFEYDPRTFGGPPHSISQKEIQTFFGDEFKLELIDSQPFESYNKTINPEPGSNNLYLITKNLNLKN</sequence>
<evidence type="ECO:0000256" key="7">
    <source>
        <dbReference type="ARBA" id="ARBA00022679"/>
    </source>
</evidence>
<dbReference type="STRING" id="10195.A0A3M7RTT4"/>
<dbReference type="OrthoDB" id="276151at2759"/>
<dbReference type="InterPro" id="IPR029063">
    <property type="entry name" value="SAM-dependent_MTases_sf"/>
</dbReference>
<dbReference type="Gene3D" id="3.40.50.150">
    <property type="entry name" value="Vaccinia Virus protein VP39"/>
    <property type="match status" value="3"/>
</dbReference>
<dbReference type="Proteomes" id="UP000276133">
    <property type="component" value="Unassembled WGS sequence"/>
</dbReference>
<comment type="catalytic activity">
    <reaction evidence="1">
        <text>S-adenosyl-L-methionine + a thiopurine = S-adenosyl-L-homocysteine + a thiopurine S-methylether.</text>
        <dbReference type="EC" id="2.1.1.67"/>
    </reaction>
</comment>
<evidence type="ECO:0000256" key="3">
    <source>
        <dbReference type="ARBA" id="ARBA00008145"/>
    </source>
</evidence>
<comment type="similarity">
    <text evidence="3">Belongs to the class I-like SAM-binding methyltransferase superfamily. TPMT family.</text>
</comment>
<dbReference type="PROSITE" id="PS51585">
    <property type="entry name" value="SAM_MT_TPMT"/>
    <property type="match status" value="2"/>
</dbReference>